<dbReference type="EMBL" id="MIND01000018">
    <property type="protein sequence ID" value="POF90559.1"/>
    <property type="molecule type" value="Genomic_DNA"/>
</dbReference>
<evidence type="ECO:0000313" key="1">
    <source>
        <dbReference type="EMBL" id="POF90559.1"/>
    </source>
</evidence>
<reference evidence="1 2" key="2">
    <citation type="submission" date="2018-03" db="EMBL/GenBank/DDBJ databases">
        <title>Draft genome of Pseudomonas putida strain KT-27.</title>
        <authorList>
            <person name="Yoshizawa S."/>
            <person name="Khan N.H."/>
            <person name="Nishimura M."/>
            <person name="Chiura H.X."/>
            <person name="Ogura Y."/>
            <person name="Hayashi T."/>
            <person name="Kogure K."/>
        </authorList>
    </citation>
    <scope>NUCLEOTIDE SEQUENCE [LARGE SCALE GENOMIC DNA]</scope>
    <source>
        <strain evidence="1 2">KT-27</strain>
    </source>
</reference>
<sequence length="171" mass="18834">MTEYIFTLRYQLTHDQDIDGLLERLGASGCDDAIVGVGQPGRLALEFARESGSAQDAVHSALADVQRAVPQAHLVEVTPDLVGLTDVAEVVGVSRQNMRKLMLVHYLSFPAPVHEGNPSIWHLAEVLSWMQARQTYSFAQEIVDVAKVAMRLNVVRAHERIMVKAPGHLIS</sequence>
<proteinExistence type="predicted"/>
<name>A0A2S3WI39_PSEPU</name>
<dbReference type="AlphaFoldDB" id="A0A2S3WI39"/>
<gene>
    <name evidence="1" type="ORF">BGP80_22480</name>
</gene>
<accession>A0A2S3WI39</accession>
<keyword evidence="1" id="KW-0238">DNA-binding</keyword>
<comment type="caution">
    <text evidence="1">The sequence shown here is derived from an EMBL/GenBank/DDBJ whole genome shotgun (WGS) entry which is preliminary data.</text>
</comment>
<organism evidence="1 2">
    <name type="scientific">Pseudomonas putida</name>
    <name type="common">Arthrobacter siderocapsulatus</name>
    <dbReference type="NCBI Taxonomy" id="303"/>
    <lineage>
        <taxon>Bacteria</taxon>
        <taxon>Pseudomonadati</taxon>
        <taxon>Pseudomonadota</taxon>
        <taxon>Gammaproteobacteria</taxon>
        <taxon>Pseudomonadales</taxon>
        <taxon>Pseudomonadaceae</taxon>
        <taxon>Pseudomonas</taxon>
    </lineage>
</organism>
<protein>
    <submittedName>
        <fullName evidence="1">DNA-binding protein</fullName>
    </submittedName>
</protein>
<dbReference type="GO" id="GO:0003677">
    <property type="term" value="F:DNA binding"/>
    <property type="evidence" value="ECO:0007669"/>
    <property type="project" value="UniProtKB-KW"/>
</dbReference>
<dbReference type="RefSeq" id="WP_103438414.1">
    <property type="nucleotide sequence ID" value="NZ_MIND01000018.1"/>
</dbReference>
<evidence type="ECO:0000313" key="2">
    <source>
        <dbReference type="Proteomes" id="UP000237194"/>
    </source>
</evidence>
<dbReference type="Proteomes" id="UP000237194">
    <property type="component" value="Unassembled WGS sequence"/>
</dbReference>
<reference evidence="1 2" key="1">
    <citation type="submission" date="2016-08" db="EMBL/GenBank/DDBJ databases">
        <authorList>
            <person name="Seilhamer J.J."/>
        </authorList>
    </citation>
    <scope>NUCLEOTIDE SEQUENCE [LARGE SCALE GENOMIC DNA]</scope>
    <source>
        <strain evidence="1 2">KT-27</strain>
    </source>
</reference>